<sequence>MSGSQCTGLALSLPHSAERTFTQQIIYCLFHISCHLAGFQDEVGLASCYWRDMFSTFPVTDSSQFPRFDVSCLVTDKTLNCSHF</sequence>
<evidence type="ECO:0000313" key="1">
    <source>
        <dbReference type="EMBL" id="EYC36444.1"/>
    </source>
</evidence>
<accession>A0A016W9C6</accession>
<protein>
    <submittedName>
        <fullName evidence="1">Uncharacterized protein</fullName>
    </submittedName>
</protein>
<proteinExistence type="predicted"/>
<comment type="caution">
    <text evidence="1">The sequence shown here is derived from an EMBL/GenBank/DDBJ whole genome shotgun (WGS) entry which is preliminary data.</text>
</comment>
<keyword evidence="2" id="KW-1185">Reference proteome</keyword>
<reference evidence="2" key="1">
    <citation type="journal article" date="2015" name="Nat. Genet.">
        <title>The genome and transcriptome of the zoonotic hookworm Ancylostoma ceylanicum identify infection-specific gene families.</title>
        <authorList>
            <person name="Schwarz E.M."/>
            <person name="Hu Y."/>
            <person name="Antoshechkin I."/>
            <person name="Miller M.M."/>
            <person name="Sternberg P.W."/>
            <person name="Aroian R.V."/>
        </authorList>
    </citation>
    <scope>NUCLEOTIDE SEQUENCE</scope>
    <source>
        <strain evidence="2">HY135</strain>
    </source>
</reference>
<evidence type="ECO:0000313" key="2">
    <source>
        <dbReference type="Proteomes" id="UP000024635"/>
    </source>
</evidence>
<dbReference type="Proteomes" id="UP000024635">
    <property type="component" value="Unassembled WGS sequence"/>
</dbReference>
<name>A0A016W9C6_9BILA</name>
<organism evidence="1 2">
    <name type="scientific">Ancylostoma ceylanicum</name>
    <dbReference type="NCBI Taxonomy" id="53326"/>
    <lineage>
        <taxon>Eukaryota</taxon>
        <taxon>Metazoa</taxon>
        <taxon>Ecdysozoa</taxon>
        <taxon>Nematoda</taxon>
        <taxon>Chromadorea</taxon>
        <taxon>Rhabditida</taxon>
        <taxon>Rhabditina</taxon>
        <taxon>Rhabditomorpha</taxon>
        <taxon>Strongyloidea</taxon>
        <taxon>Ancylostomatidae</taxon>
        <taxon>Ancylostomatinae</taxon>
        <taxon>Ancylostoma</taxon>
    </lineage>
</organism>
<dbReference type="EMBL" id="JARK01000496">
    <property type="protein sequence ID" value="EYC36444.1"/>
    <property type="molecule type" value="Genomic_DNA"/>
</dbReference>
<dbReference type="AlphaFoldDB" id="A0A016W9C6"/>
<gene>
    <name evidence="1" type="primary">Acey_s0896.g2925</name>
    <name evidence="1" type="ORF">Y032_0896g2925</name>
</gene>